<comment type="caution">
    <text evidence="2">The sequence shown here is derived from an EMBL/GenBank/DDBJ whole genome shotgun (WGS) entry which is preliminary data.</text>
</comment>
<evidence type="ECO:0000313" key="2">
    <source>
        <dbReference type="EMBL" id="KAK0708538.1"/>
    </source>
</evidence>
<dbReference type="AlphaFoldDB" id="A0AA40A3J3"/>
<accession>A0AA40A3J3</accession>
<organism evidence="2 3">
    <name type="scientific">Lasiosphaeris hirsuta</name>
    <dbReference type="NCBI Taxonomy" id="260670"/>
    <lineage>
        <taxon>Eukaryota</taxon>
        <taxon>Fungi</taxon>
        <taxon>Dikarya</taxon>
        <taxon>Ascomycota</taxon>
        <taxon>Pezizomycotina</taxon>
        <taxon>Sordariomycetes</taxon>
        <taxon>Sordariomycetidae</taxon>
        <taxon>Sordariales</taxon>
        <taxon>Lasiosphaeriaceae</taxon>
        <taxon>Lasiosphaeris</taxon>
    </lineage>
</organism>
<gene>
    <name evidence="2" type="ORF">B0H67DRAFT_590517</name>
</gene>
<sequence length="85" mass="9332">MQFRKRNQPGRDLSPSPPAPRETQYSPRQHAPPSHYSGSPPVPSPGHYSNSPPVPQYSSSPPYHEYPAMASTRSRSATAELPGSY</sequence>
<evidence type="ECO:0000313" key="3">
    <source>
        <dbReference type="Proteomes" id="UP001172102"/>
    </source>
</evidence>
<feature type="compositionally biased region" description="Low complexity" evidence="1">
    <location>
        <begin position="70"/>
        <end position="79"/>
    </location>
</feature>
<keyword evidence="3" id="KW-1185">Reference proteome</keyword>
<dbReference type="Proteomes" id="UP001172102">
    <property type="component" value="Unassembled WGS sequence"/>
</dbReference>
<protein>
    <submittedName>
        <fullName evidence="2">Uncharacterized protein</fullName>
    </submittedName>
</protein>
<feature type="compositionally biased region" description="Low complexity" evidence="1">
    <location>
        <begin position="48"/>
        <end position="63"/>
    </location>
</feature>
<dbReference type="EMBL" id="JAUKUA010000006">
    <property type="protein sequence ID" value="KAK0708538.1"/>
    <property type="molecule type" value="Genomic_DNA"/>
</dbReference>
<proteinExistence type="predicted"/>
<evidence type="ECO:0000256" key="1">
    <source>
        <dbReference type="SAM" id="MobiDB-lite"/>
    </source>
</evidence>
<reference evidence="2" key="1">
    <citation type="submission" date="2023-06" db="EMBL/GenBank/DDBJ databases">
        <title>Genome-scale phylogeny and comparative genomics of the fungal order Sordariales.</title>
        <authorList>
            <consortium name="Lawrence Berkeley National Laboratory"/>
            <person name="Hensen N."/>
            <person name="Bonometti L."/>
            <person name="Westerberg I."/>
            <person name="Brannstrom I.O."/>
            <person name="Guillou S."/>
            <person name="Cros-Aarteil S."/>
            <person name="Calhoun S."/>
            <person name="Haridas S."/>
            <person name="Kuo A."/>
            <person name="Mondo S."/>
            <person name="Pangilinan J."/>
            <person name="Riley R."/>
            <person name="Labutti K."/>
            <person name="Andreopoulos B."/>
            <person name="Lipzen A."/>
            <person name="Chen C."/>
            <person name="Yanf M."/>
            <person name="Daum C."/>
            <person name="Ng V."/>
            <person name="Clum A."/>
            <person name="Steindorff A."/>
            <person name="Ohm R."/>
            <person name="Martin F."/>
            <person name="Silar P."/>
            <person name="Natvig D."/>
            <person name="Lalanne C."/>
            <person name="Gautier V."/>
            <person name="Ament-Velasquez S.L."/>
            <person name="Kruys A."/>
            <person name="Hutchinson M.I."/>
            <person name="Powell A.J."/>
            <person name="Barry K."/>
            <person name="Miller A.N."/>
            <person name="Grigoriev I.V."/>
            <person name="Debuchy R."/>
            <person name="Gladieux P."/>
            <person name="Thoren M.H."/>
            <person name="Johannesson H."/>
        </authorList>
    </citation>
    <scope>NUCLEOTIDE SEQUENCE</scope>
    <source>
        <strain evidence="2">SMH4607-1</strain>
    </source>
</reference>
<name>A0AA40A3J3_9PEZI</name>
<feature type="region of interest" description="Disordered" evidence="1">
    <location>
        <begin position="1"/>
        <end position="85"/>
    </location>
</feature>